<dbReference type="GO" id="GO:0005524">
    <property type="term" value="F:ATP binding"/>
    <property type="evidence" value="ECO:0007669"/>
    <property type="project" value="InterPro"/>
</dbReference>
<dbReference type="Proteomes" id="UP000693970">
    <property type="component" value="Unassembled WGS sequence"/>
</dbReference>
<dbReference type="GO" id="GO:0004672">
    <property type="term" value="F:protein kinase activity"/>
    <property type="evidence" value="ECO:0007669"/>
    <property type="project" value="InterPro"/>
</dbReference>
<feature type="region of interest" description="Disordered" evidence="1">
    <location>
        <begin position="165"/>
        <end position="185"/>
    </location>
</feature>
<reference evidence="3" key="2">
    <citation type="submission" date="2021-04" db="EMBL/GenBank/DDBJ databases">
        <authorList>
            <person name="Podell S."/>
        </authorList>
    </citation>
    <scope>NUCLEOTIDE SEQUENCE</scope>
    <source>
        <strain evidence="3">Hildebrandi</strain>
    </source>
</reference>
<accession>A0A9K3PXE3</accession>
<sequence>MTNHPSRQRGIQKRYRASMFLSLIAPGHAFVPFQHDVCCYRHRRSVTSLYSSGNNGGEEWSDFDDYVGDIVSSGSSYKEGDNLIYEAETDNDKQLDKNSNKSSNNDSSSISSLLFQRTSSKTKDLTGVQTRLFSLGQDFMVTDYVGNMGFDEVVDWQYYYENEDDPTDRQVVQPNPFDESKPKRTRTSSGSVVRVFRGEWIGRLGGTLRSKGLDRRILIKEYTGKLALELARREQLAIAKLQSKLVEDDDNAVGGDWIQAAASRSVLARKDDSNVGDLLKRLSRAPYLGILGEVNLAELEEDMDPNDFYRALGVPPPKAEAVWIVYEYAGLTTLASYASSPPQVRRAQVPPKKNFFGGIVDPPPLPSFDERANYIVKGVMKGAIEALATIHDAGLAHRSIGRNSLVMTTPSQDKREASSVYATRTAALQVKLSDFGFSGLLDESCQDEDFLMRARAFGLSFRKSDTASLVATNFAMSEDLHALGFVFLGLLLVTLADLPTANTPMPATDEDTLQKLLSEIFANDFSAFREYVEAEDIWTKLVALLDEKDGAGWTVLETLFTAREKTAENKNSLNIITARGLLSNPFFKD</sequence>
<dbReference type="EMBL" id="JAGRRH010000010">
    <property type="protein sequence ID" value="KAG7362906.1"/>
    <property type="molecule type" value="Genomic_DNA"/>
</dbReference>
<dbReference type="PANTHER" id="PTHR36796:SF1">
    <property type="entry name" value="PROTEIN KINASE SUPERFAMILY PROTEIN"/>
    <property type="match status" value="1"/>
</dbReference>
<keyword evidence="4" id="KW-1185">Reference proteome</keyword>
<dbReference type="PROSITE" id="PS50011">
    <property type="entry name" value="PROTEIN_KINASE_DOM"/>
    <property type="match status" value="1"/>
</dbReference>
<evidence type="ECO:0000313" key="3">
    <source>
        <dbReference type="EMBL" id="KAG7362906.1"/>
    </source>
</evidence>
<gene>
    <name evidence="3" type="ORF">IV203_026266</name>
</gene>
<evidence type="ECO:0000259" key="2">
    <source>
        <dbReference type="PROSITE" id="PS50011"/>
    </source>
</evidence>
<feature type="compositionally biased region" description="Low complexity" evidence="1">
    <location>
        <begin position="100"/>
        <end position="109"/>
    </location>
</feature>
<dbReference type="AlphaFoldDB" id="A0A9K3PXE3"/>
<evidence type="ECO:0000313" key="4">
    <source>
        <dbReference type="Proteomes" id="UP000693970"/>
    </source>
</evidence>
<feature type="compositionally biased region" description="Basic and acidic residues" evidence="1">
    <location>
        <begin position="90"/>
        <end position="99"/>
    </location>
</feature>
<dbReference type="PANTHER" id="PTHR36796">
    <property type="entry name" value="PROTEIN KINASE SUPERFAMILY PROTEIN"/>
    <property type="match status" value="1"/>
</dbReference>
<name>A0A9K3PXE3_9STRA</name>
<dbReference type="OrthoDB" id="41213at2759"/>
<comment type="caution">
    <text evidence="3">The sequence shown here is derived from an EMBL/GenBank/DDBJ whole genome shotgun (WGS) entry which is preliminary data.</text>
</comment>
<evidence type="ECO:0000256" key="1">
    <source>
        <dbReference type="SAM" id="MobiDB-lite"/>
    </source>
</evidence>
<dbReference type="InterPro" id="IPR000719">
    <property type="entry name" value="Prot_kinase_dom"/>
</dbReference>
<organism evidence="3 4">
    <name type="scientific">Nitzschia inconspicua</name>
    <dbReference type="NCBI Taxonomy" id="303405"/>
    <lineage>
        <taxon>Eukaryota</taxon>
        <taxon>Sar</taxon>
        <taxon>Stramenopiles</taxon>
        <taxon>Ochrophyta</taxon>
        <taxon>Bacillariophyta</taxon>
        <taxon>Bacillariophyceae</taxon>
        <taxon>Bacillariophycidae</taxon>
        <taxon>Bacillariales</taxon>
        <taxon>Bacillariaceae</taxon>
        <taxon>Nitzschia</taxon>
    </lineage>
</organism>
<reference evidence="3" key="1">
    <citation type="journal article" date="2021" name="Sci. Rep.">
        <title>Diploid genomic architecture of Nitzschia inconspicua, an elite biomass production diatom.</title>
        <authorList>
            <person name="Oliver A."/>
            <person name="Podell S."/>
            <person name="Pinowska A."/>
            <person name="Traller J.C."/>
            <person name="Smith S.R."/>
            <person name="McClure R."/>
            <person name="Beliaev A."/>
            <person name="Bohutskyi P."/>
            <person name="Hill E.A."/>
            <person name="Rabines A."/>
            <person name="Zheng H."/>
            <person name="Allen L.Z."/>
            <person name="Kuo A."/>
            <person name="Grigoriev I.V."/>
            <person name="Allen A.E."/>
            <person name="Hazlebeck D."/>
            <person name="Allen E.E."/>
        </authorList>
    </citation>
    <scope>NUCLEOTIDE SEQUENCE</scope>
    <source>
        <strain evidence="3">Hildebrandi</strain>
    </source>
</reference>
<feature type="domain" description="Protein kinase" evidence="2">
    <location>
        <begin position="181"/>
        <end position="587"/>
    </location>
</feature>
<protein>
    <recommendedName>
        <fullName evidence="2">Protein kinase domain-containing protein</fullName>
    </recommendedName>
</protein>
<proteinExistence type="predicted"/>
<feature type="region of interest" description="Disordered" evidence="1">
    <location>
        <begin position="88"/>
        <end position="109"/>
    </location>
</feature>